<dbReference type="GO" id="GO:0030552">
    <property type="term" value="F:cAMP binding"/>
    <property type="evidence" value="ECO:0007669"/>
    <property type="project" value="UniProtKB-KW"/>
</dbReference>
<feature type="compositionally biased region" description="Low complexity" evidence="10">
    <location>
        <begin position="47"/>
        <end position="58"/>
    </location>
</feature>
<dbReference type="PIRSF" id="PIRSF000548">
    <property type="entry name" value="PK_regulatory"/>
    <property type="match status" value="1"/>
</dbReference>
<dbReference type="PhylomeDB" id="A0A060T2H1"/>
<evidence type="ECO:0000259" key="11">
    <source>
        <dbReference type="PROSITE" id="PS50042"/>
    </source>
</evidence>
<feature type="region of interest" description="Disordered" evidence="10">
    <location>
        <begin position="73"/>
        <end position="116"/>
    </location>
</feature>
<feature type="region of interest" description="Disordered" evidence="10">
    <location>
        <begin position="38"/>
        <end position="60"/>
    </location>
</feature>
<dbReference type="GO" id="GO:0034236">
    <property type="term" value="F:protein kinase A catalytic subunit binding"/>
    <property type="evidence" value="ECO:0007669"/>
    <property type="project" value="TreeGrafter"/>
</dbReference>
<dbReference type="SMART" id="SM00394">
    <property type="entry name" value="RIIa"/>
    <property type="match status" value="1"/>
</dbReference>
<evidence type="ECO:0000256" key="9">
    <source>
        <dbReference type="PIRSR" id="PIRSR000548-1"/>
    </source>
</evidence>
<dbReference type="GO" id="GO:0004862">
    <property type="term" value="F:cAMP-dependent protein kinase inhibitor activity"/>
    <property type="evidence" value="ECO:0007669"/>
    <property type="project" value="TreeGrafter"/>
</dbReference>
<sequence>MSDYSEELNGLRDLLIRERPDDVVKYCADYFNRKLAERAQQQKSHPSGGSSSSSSSSSAFKGFNTHVFTADPTARHHEHKDPKGDGNQEHARLGTEEHSESAEHPSALPRQFPTDFNANRRTSVSAESMVPGRPMASRRQAPIPELSEEQIDRLKKTVGQNFLFKYMDEESIREVLGALQEKKVNNGTNIITQGEEGDYFYIIESGSVDFYKDGEKVNSSGPGSSFGELALLYNSPRAATVTATTDCVLWALDRVSFRHIILEQSANKRAMYMGFLREVPLLKDLNSAALAKLSDAMKLQIYGPGEVIVRQGEVGEDFYIIEYGTCEVSRKEEGKITQLSKGDYFGEVALLNDLPRQATVTASSRAKVLSLDKSGFKRLLGEQVLNTLKRQDPTHQSQ</sequence>
<feature type="binding site" evidence="9">
    <location>
        <position position="237"/>
    </location>
    <ligand>
        <name>3',5'-cyclic AMP</name>
        <dbReference type="ChEBI" id="CHEBI:58165"/>
        <label>1</label>
    </ligand>
</feature>
<dbReference type="InterPro" id="IPR012198">
    <property type="entry name" value="cAMP_dep_PK_reg_su"/>
</dbReference>
<evidence type="ECO:0000256" key="4">
    <source>
        <dbReference type="ARBA" id="ARBA00022566"/>
    </source>
</evidence>
<evidence type="ECO:0000256" key="5">
    <source>
        <dbReference type="ARBA" id="ARBA00022737"/>
    </source>
</evidence>
<dbReference type="Gene3D" id="2.60.120.10">
    <property type="entry name" value="Jelly Rolls"/>
    <property type="match status" value="2"/>
</dbReference>
<dbReference type="GO" id="GO:0033554">
    <property type="term" value="P:cellular response to stress"/>
    <property type="evidence" value="ECO:0007669"/>
    <property type="project" value="UniProtKB-ARBA"/>
</dbReference>
<evidence type="ECO:0000313" key="12">
    <source>
        <dbReference type="EMBL" id="CDP35143.1"/>
    </source>
</evidence>
<keyword evidence="4 8" id="KW-0116">cAMP-binding</keyword>
<dbReference type="InterPro" id="IPR050503">
    <property type="entry name" value="cAMP-dep_PK_reg_su-like"/>
</dbReference>
<keyword evidence="6 8" id="KW-0547">Nucleotide-binding</keyword>
<dbReference type="Pfam" id="PF00027">
    <property type="entry name" value="cNMP_binding"/>
    <property type="match status" value="2"/>
</dbReference>
<feature type="binding site" evidence="9">
    <location>
        <position position="356"/>
    </location>
    <ligand>
        <name>3',5'-cyclic AMP</name>
        <dbReference type="ChEBI" id="CHEBI:58165"/>
        <label>2</label>
    </ligand>
</feature>
<accession>A0A060T2H1</accession>
<dbReference type="GO" id="GO:0005829">
    <property type="term" value="C:cytosol"/>
    <property type="evidence" value="ECO:0007669"/>
    <property type="project" value="TreeGrafter"/>
</dbReference>
<dbReference type="FunFam" id="2.60.120.10:FF:000039">
    <property type="entry name" value="cAMP-dependent protein kinase regulatory subunit"/>
    <property type="match status" value="1"/>
</dbReference>
<proteinExistence type="inferred from homology"/>
<dbReference type="InterPro" id="IPR014710">
    <property type="entry name" value="RmlC-like_jellyroll"/>
</dbReference>
<dbReference type="PROSITE" id="PS00889">
    <property type="entry name" value="CNMP_BINDING_2"/>
    <property type="match status" value="2"/>
</dbReference>
<dbReference type="PANTHER" id="PTHR11635:SF152">
    <property type="entry name" value="CAMP-DEPENDENT PROTEIN KINASE TYPE I REGULATORY SUBUNIT-RELATED"/>
    <property type="match status" value="1"/>
</dbReference>
<organism evidence="12">
    <name type="scientific">Blastobotrys adeninivorans</name>
    <name type="common">Yeast</name>
    <name type="synonym">Arxula adeninivorans</name>
    <dbReference type="NCBI Taxonomy" id="409370"/>
    <lineage>
        <taxon>Eukaryota</taxon>
        <taxon>Fungi</taxon>
        <taxon>Dikarya</taxon>
        <taxon>Ascomycota</taxon>
        <taxon>Saccharomycotina</taxon>
        <taxon>Dipodascomycetes</taxon>
        <taxon>Dipodascales</taxon>
        <taxon>Trichomonascaceae</taxon>
        <taxon>Blastobotrys</taxon>
    </lineage>
</organism>
<dbReference type="InterPro" id="IPR018488">
    <property type="entry name" value="cNMP-bd_CS"/>
</dbReference>
<dbReference type="PANTHER" id="PTHR11635">
    <property type="entry name" value="CAMP-DEPENDENT PROTEIN KINASE REGULATORY CHAIN"/>
    <property type="match status" value="1"/>
</dbReference>
<keyword evidence="5" id="KW-0677">Repeat</keyword>
<comment type="subunit">
    <text evidence="8">Tetramer, composed of 2 regulatory (R) and 2 catalytic (C) subunits. In the presence of cAMP it dissociates into 2 active monomeric C subunits and an R dimer.</text>
</comment>
<reference evidence="12" key="1">
    <citation type="submission" date="2014-02" db="EMBL/GenBank/DDBJ databases">
        <authorList>
            <person name="Genoscope - CEA"/>
        </authorList>
    </citation>
    <scope>NUCLEOTIDE SEQUENCE</scope>
    <source>
        <strain evidence="12">LS3</strain>
    </source>
</reference>
<evidence type="ECO:0000256" key="3">
    <source>
        <dbReference type="ARBA" id="ARBA00022553"/>
    </source>
</evidence>
<feature type="domain" description="Cyclic nucleotide-binding" evidence="11">
    <location>
        <begin position="281"/>
        <end position="381"/>
    </location>
</feature>
<dbReference type="PROSITE" id="PS50042">
    <property type="entry name" value="CNMP_BINDING_3"/>
    <property type="match status" value="2"/>
</dbReference>
<dbReference type="GO" id="GO:0005952">
    <property type="term" value="C:cAMP-dependent protein kinase complex"/>
    <property type="evidence" value="ECO:0007669"/>
    <property type="project" value="InterPro"/>
</dbReference>
<evidence type="ECO:0000256" key="2">
    <source>
        <dbReference type="ARBA" id="ARBA00020355"/>
    </source>
</evidence>
<evidence type="ECO:0000256" key="10">
    <source>
        <dbReference type="SAM" id="MobiDB-lite"/>
    </source>
</evidence>
<evidence type="ECO:0000256" key="6">
    <source>
        <dbReference type="ARBA" id="ARBA00022741"/>
    </source>
</evidence>
<comment type="similarity">
    <text evidence="1 8">Belongs to the cAMP-dependent kinase regulatory chain family.</text>
</comment>
<reference evidence="12" key="2">
    <citation type="submission" date="2014-06" db="EMBL/GenBank/DDBJ databases">
        <title>The complete genome of Blastobotrys (Arxula) adeninivorans LS3 - a yeast of biotechnological interest.</title>
        <authorList>
            <person name="Kunze G."/>
            <person name="Gaillardin C."/>
            <person name="Czernicka M."/>
            <person name="Durrens P."/>
            <person name="Martin T."/>
            <person name="Boer E."/>
            <person name="Gabaldon T."/>
            <person name="Cruz J."/>
            <person name="Talla E."/>
            <person name="Marck C."/>
            <person name="Goffeau A."/>
            <person name="Barbe V."/>
            <person name="Baret P."/>
            <person name="Baronian K."/>
            <person name="Beier S."/>
            <person name="Bleykasten C."/>
            <person name="Bode R."/>
            <person name="Casaregola S."/>
            <person name="Despons L."/>
            <person name="Fairhead C."/>
            <person name="Giersberg M."/>
            <person name="Gierski P."/>
            <person name="Hahnel U."/>
            <person name="Hartmann A."/>
            <person name="Jankowska D."/>
            <person name="Jubin C."/>
            <person name="Jung P."/>
            <person name="Lafontaine I."/>
            <person name="Leh-Louis V."/>
            <person name="Lemaire M."/>
            <person name="Marcet-Houben M."/>
            <person name="Mascher M."/>
            <person name="Morel G."/>
            <person name="Richard G.-F."/>
            <person name="Riechen J."/>
            <person name="Sacerdot C."/>
            <person name="Sarkar A."/>
            <person name="Savel G."/>
            <person name="Schacherer J."/>
            <person name="Sherman D."/>
            <person name="Straub M.-L."/>
            <person name="Stein N."/>
            <person name="Thierry A."/>
            <person name="Trautwein-Schult A."/>
            <person name="Westhof E."/>
            <person name="Worch S."/>
            <person name="Dujon B."/>
            <person name="Souciet J.-L."/>
            <person name="Wincker P."/>
            <person name="Scholz U."/>
            <person name="Neuveglise N."/>
        </authorList>
    </citation>
    <scope>NUCLEOTIDE SEQUENCE</scope>
    <source>
        <strain evidence="12">LS3</strain>
    </source>
</reference>
<dbReference type="Pfam" id="PF02197">
    <property type="entry name" value="RIIa"/>
    <property type="match status" value="1"/>
</dbReference>
<dbReference type="EMBL" id="HG937693">
    <property type="protein sequence ID" value="CDP35143.1"/>
    <property type="molecule type" value="Genomic_DNA"/>
</dbReference>
<dbReference type="PRINTS" id="PR00103">
    <property type="entry name" value="CAMPKINASE"/>
</dbReference>
<evidence type="ECO:0000256" key="8">
    <source>
        <dbReference type="PIRNR" id="PIRNR000548"/>
    </source>
</evidence>
<feature type="binding site" evidence="9">
    <location>
        <position position="228"/>
    </location>
    <ligand>
        <name>3',5'-cyclic AMP</name>
        <dbReference type="ChEBI" id="CHEBI:58165"/>
        <label>1</label>
    </ligand>
</feature>
<dbReference type="PROSITE" id="PS00888">
    <property type="entry name" value="CNMP_BINDING_1"/>
    <property type="match status" value="2"/>
</dbReference>
<evidence type="ECO:0000256" key="7">
    <source>
        <dbReference type="ARBA" id="ARBA00023149"/>
    </source>
</evidence>
<dbReference type="GO" id="GO:0005634">
    <property type="term" value="C:nucleus"/>
    <property type="evidence" value="ECO:0007669"/>
    <property type="project" value="TreeGrafter"/>
</dbReference>
<name>A0A060T2H1_BLAAD</name>
<keyword evidence="7 8" id="KW-0114">cAMP</keyword>
<feature type="domain" description="Cyclic nucleotide-binding" evidence="11">
    <location>
        <begin position="163"/>
        <end position="278"/>
    </location>
</feature>
<feature type="compositionally biased region" description="Basic and acidic residues" evidence="10">
    <location>
        <begin position="73"/>
        <end position="103"/>
    </location>
</feature>
<dbReference type="InterPro" id="IPR000595">
    <property type="entry name" value="cNMP-bd_dom"/>
</dbReference>
<keyword evidence="3" id="KW-0597">Phosphoprotein</keyword>
<dbReference type="CDD" id="cd00038">
    <property type="entry name" value="CAP_ED"/>
    <property type="match status" value="2"/>
</dbReference>
<dbReference type="SMART" id="SM00100">
    <property type="entry name" value="cNMP"/>
    <property type="match status" value="2"/>
</dbReference>
<gene>
    <name evidence="12" type="ORF">GNLVRS02_ARAD1C28556g</name>
</gene>
<dbReference type="InterPro" id="IPR018490">
    <property type="entry name" value="cNMP-bd_dom_sf"/>
</dbReference>
<dbReference type="SUPFAM" id="SSF51206">
    <property type="entry name" value="cAMP-binding domain-like"/>
    <property type="match status" value="2"/>
</dbReference>
<dbReference type="AlphaFoldDB" id="A0A060T2H1"/>
<feature type="binding site" evidence="9">
    <location>
        <position position="347"/>
    </location>
    <ligand>
        <name>3',5'-cyclic AMP</name>
        <dbReference type="ChEBI" id="CHEBI:58165"/>
        <label>2</label>
    </ligand>
</feature>
<dbReference type="InterPro" id="IPR003117">
    <property type="entry name" value="cAMP_dep_PK_reg_su_I/II_a/b"/>
</dbReference>
<protein>
    <recommendedName>
        <fullName evidence="2 8">cAMP-dependent protein kinase regulatory subunit</fullName>
    </recommendedName>
</protein>
<evidence type="ECO:0000256" key="1">
    <source>
        <dbReference type="ARBA" id="ARBA00005753"/>
    </source>
</evidence>